<dbReference type="InterPro" id="IPR028098">
    <property type="entry name" value="Glyco_trans_4-like_N"/>
</dbReference>
<gene>
    <name evidence="3" type="ORF">P8936_11985</name>
</gene>
<reference evidence="3" key="1">
    <citation type="submission" date="2023-03" db="EMBL/GenBank/DDBJ databases">
        <title>Edaphobacter sp.</title>
        <authorList>
            <person name="Huber K.J."/>
            <person name="Papendorf J."/>
            <person name="Pilke C."/>
            <person name="Bunk B."/>
            <person name="Sproeer C."/>
            <person name="Pester M."/>
        </authorList>
    </citation>
    <scope>NUCLEOTIDE SEQUENCE</scope>
    <source>
        <strain evidence="3">DSM 109920</strain>
    </source>
</reference>
<dbReference type="EMBL" id="CP121195">
    <property type="protein sequence ID" value="XBH12415.1"/>
    <property type="molecule type" value="Genomic_DNA"/>
</dbReference>
<dbReference type="CDD" id="cd03808">
    <property type="entry name" value="GT4_CapM-like"/>
    <property type="match status" value="1"/>
</dbReference>
<dbReference type="GO" id="GO:0016757">
    <property type="term" value="F:glycosyltransferase activity"/>
    <property type="evidence" value="ECO:0007669"/>
    <property type="project" value="InterPro"/>
</dbReference>
<dbReference type="AlphaFoldDB" id="A0AAU7D4E7"/>
<name>A0AAU7D4E7_9BACT</name>
<dbReference type="PANTHER" id="PTHR12526:SF630">
    <property type="entry name" value="GLYCOSYLTRANSFERASE"/>
    <property type="match status" value="1"/>
</dbReference>
<proteinExistence type="predicted"/>
<dbReference type="Pfam" id="PF13439">
    <property type="entry name" value="Glyco_transf_4"/>
    <property type="match status" value="1"/>
</dbReference>
<feature type="domain" description="Glycosyltransferase subfamily 4-like N-terminal" evidence="2">
    <location>
        <begin position="13"/>
        <end position="176"/>
    </location>
</feature>
<accession>A0AAU7D4E7</accession>
<evidence type="ECO:0000259" key="1">
    <source>
        <dbReference type="Pfam" id="PF00534"/>
    </source>
</evidence>
<sequence length="392" mass="42559">MKIVQLIAVSNYIGGDQAHVIELVSGLIARGHHCIVLLGPSDGTFQERLTQLGIEVKVLPSLYKPIHLLRDARAFCELIFVLRRIRPDLIAAHTSKAGFLGRSAGRLLGIPSVFTPHGWSIVDRASGRISRGYRILERIAGRLGSRVIAVSKNEQVIGRANRLAPSENIFVVYNGIADIVEQPRPTGADCPIILMIARFQKQKDQATLLRALARLKDHSWQLQFVGGGPLLQEVRGLAASLGIVDRVAFLGERTDTQTLLANADIFVLSSHWEAFPISTVEAMRAGLPVIVSDVGGASEAVIEGSTGFVVPKMRDDLMAQSLATMLSDAALRERLGRNGRALFLNRFTLDPMIDATLGVYRATCADWKEELVHSSAGICSLTVSNTGTEEGD</sequence>
<organism evidence="3">
    <name type="scientific">Edaphobacter paludis</name>
    <dbReference type="NCBI Taxonomy" id="3035702"/>
    <lineage>
        <taxon>Bacteria</taxon>
        <taxon>Pseudomonadati</taxon>
        <taxon>Acidobacteriota</taxon>
        <taxon>Terriglobia</taxon>
        <taxon>Terriglobales</taxon>
        <taxon>Acidobacteriaceae</taxon>
        <taxon>Edaphobacter</taxon>
    </lineage>
</organism>
<protein>
    <submittedName>
        <fullName evidence="3">Glycosyltransferase family 4 protein</fullName>
    </submittedName>
</protein>
<evidence type="ECO:0000259" key="2">
    <source>
        <dbReference type="Pfam" id="PF13439"/>
    </source>
</evidence>
<dbReference type="PANTHER" id="PTHR12526">
    <property type="entry name" value="GLYCOSYLTRANSFERASE"/>
    <property type="match status" value="1"/>
</dbReference>
<dbReference type="RefSeq" id="WP_348269437.1">
    <property type="nucleotide sequence ID" value="NZ_CP121195.1"/>
</dbReference>
<feature type="domain" description="Glycosyl transferase family 1" evidence="1">
    <location>
        <begin position="189"/>
        <end position="340"/>
    </location>
</feature>
<evidence type="ECO:0000313" key="3">
    <source>
        <dbReference type="EMBL" id="XBH12415.1"/>
    </source>
</evidence>
<dbReference type="InterPro" id="IPR001296">
    <property type="entry name" value="Glyco_trans_1"/>
</dbReference>
<dbReference type="Gene3D" id="3.40.50.2000">
    <property type="entry name" value="Glycogen Phosphorylase B"/>
    <property type="match status" value="2"/>
</dbReference>
<dbReference type="Pfam" id="PF00534">
    <property type="entry name" value="Glycos_transf_1"/>
    <property type="match status" value="1"/>
</dbReference>
<dbReference type="SUPFAM" id="SSF53756">
    <property type="entry name" value="UDP-Glycosyltransferase/glycogen phosphorylase"/>
    <property type="match status" value="1"/>
</dbReference>